<comment type="similarity">
    <text evidence="2">Belongs to the RER1 family.</text>
</comment>
<gene>
    <name evidence="7" type="ORF">ACAOBT_LOCUS12426</name>
</gene>
<feature type="transmembrane region" description="Helical" evidence="6">
    <location>
        <begin position="41"/>
        <end position="67"/>
    </location>
</feature>
<evidence type="ECO:0000256" key="2">
    <source>
        <dbReference type="ARBA" id="ARBA00006070"/>
    </source>
</evidence>
<keyword evidence="8" id="KW-1185">Reference proteome</keyword>
<dbReference type="GO" id="GO:0016020">
    <property type="term" value="C:membrane"/>
    <property type="evidence" value="ECO:0007669"/>
    <property type="project" value="UniProtKB-SubCell"/>
</dbReference>
<evidence type="ECO:0000256" key="4">
    <source>
        <dbReference type="ARBA" id="ARBA00022989"/>
    </source>
</evidence>
<dbReference type="GO" id="GO:0005737">
    <property type="term" value="C:cytoplasm"/>
    <property type="evidence" value="ECO:0007669"/>
    <property type="project" value="UniProtKB-ARBA"/>
</dbReference>
<organism evidence="7 8">
    <name type="scientific">Acanthoscelides obtectus</name>
    <name type="common">Bean weevil</name>
    <name type="synonym">Bruchus obtectus</name>
    <dbReference type="NCBI Taxonomy" id="200917"/>
    <lineage>
        <taxon>Eukaryota</taxon>
        <taxon>Metazoa</taxon>
        <taxon>Ecdysozoa</taxon>
        <taxon>Arthropoda</taxon>
        <taxon>Hexapoda</taxon>
        <taxon>Insecta</taxon>
        <taxon>Pterygota</taxon>
        <taxon>Neoptera</taxon>
        <taxon>Endopterygota</taxon>
        <taxon>Coleoptera</taxon>
        <taxon>Polyphaga</taxon>
        <taxon>Cucujiformia</taxon>
        <taxon>Chrysomeloidea</taxon>
        <taxon>Chrysomelidae</taxon>
        <taxon>Bruchinae</taxon>
        <taxon>Bruchini</taxon>
        <taxon>Acanthoscelides</taxon>
    </lineage>
</organism>
<keyword evidence="5 6" id="KW-0472">Membrane</keyword>
<evidence type="ECO:0000256" key="5">
    <source>
        <dbReference type="ARBA" id="ARBA00023136"/>
    </source>
</evidence>
<comment type="subcellular location">
    <subcellularLocation>
        <location evidence="1">Membrane</location>
        <topology evidence="1">Multi-pass membrane protein</topology>
    </subcellularLocation>
</comment>
<evidence type="ECO:0000313" key="7">
    <source>
        <dbReference type="EMBL" id="CAH1977049.1"/>
    </source>
</evidence>
<accession>A0A9P0KTJ1</accession>
<keyword evidence="4 6" id="KW-1133">Transmembrane helix</keyword>
<keyword evidence="3 6" id="KW-0812">Transmembrane</keyword>
<protein>
    <submittedName>
        <fullName evidence="7">Uncharacterized protein</fullName>
    </submittedName>
</protein>
<dbReference type="Proteomes" id="UP001152888">
    <property type="component" value="Unassembled WGS sequence"/>
</dbReference>
<dbReference type="AlphaFoldDB" id="A0A9P0KTJ1"/>
<reference evidence="7" key="1">
    <citation type="submission" date="2022-03" db="EMBL/GenBank/DDBJ databases">
        <authorList>
            <person name="Sayadi A."/>
        </authorList>
    </citation>
    <scope>NUCLEOTIDE SEQUENCE</scope>
</reference>
<evidence type="ECO:0000256" key="6">
    <source>
        <dbReference type="SAM" id="Phobius"/>
    </source>
</evidence>
<dbReference type="Pfam" id="PF03248">
    <property type="entry name" value="Rer1"/>
    <property type="match status" value="1"/>
</dbReference>
<comment type="caution">
    <text evidence="7">The sequence shown here is derived from an EMBL/GenBank/DDBJ whole genome shotgun (WGS) entry which is preliminary data.</text>
</comment>
<sequence>MEDELLGSGSKKNGFSQFCTRVSQWYQGLVDRTVPWQKCRWFAAVLLLLGFMARILYAQVLLHHYLWDLRSTLMLLMWKYQCWKK</sequence>
<name>A0A9P0KTJ1_ACAOB</name>
<dbReference type="OrthoDB" id="448250at2759"/>
<evidence type="ECO:0000313" key="8">
    <source>
        <dbReference type="Proteomes" id="UP001152888"/>
    </source>
</evidence>
<evidence type="ECO:0000256" key="1">
    <source>
        <dbReference type="ARBA" id="ARBA00004141"/>
    </source>
</evidence>
<dbReference type="EMBL" id="CAKOFQ010006853">
    <property type="protein sequence ID" value="CAH1977049.1"/>
    <property type="molecule type" value="Genomic_DNA"/>
</dbReference>
<dbReference type="InterPro" id="IPR004932">
    <property type="entry name" value="Rer1"/>
</dbReference>
<evidence type="ECO:0000256" key="3">
    <source>
        <dbReference type="ARBA" id="ARBA00022692"/>
    </source>
</evidence>
<proteinExistence type="inferred from homology"/>